<dbReference type="AlphaFoldDB" id="A0A931DL82"/>
<dbReference type="SUPFAM" id="SSF160424">
    <property type="entry name" value="BH3703-like"/>
    <property type="match status" value="1"/>
</dbReference>
<evidence type="ECO:0000313" key="2">
    <source>
        <dbReference type="EMBL" id="MBG6093269.1"/>
    </source>
</evidence>
<dbReference type="RefSeq" id="WP_197015354.1">
    <property type="nucleotide sequence ID" value="NZ_BAABES010000015.1"/>
</dbReference>
<accession>A0A931DL82</accession>
<name>A0A931DL82_9ACTN</name>
<feature type="region of interest" description="Disordered" evidence="1">
    <location>
        <begin position="133"/>
        <end position="172"/>
    </location>
</feature>
<keyword evidence="3" id="KW-1185">Reference proteome</keyword>
<evidence type="ECO:0000256" key="1">
    <source>
        <dbReference type="SAM" id="MobiDB-lite"/>
    </source>
</evidence>
<comment type="caution">
    <text evidence="2">The sequence shown here is derived from an EMBL/GenBank/DDBJ whole genome shotgun (WGS) entry which is preliminary data.</text>
</comment>
<sequence>MSEDRPLEPAEQNALFQEITQALTHALPPAWQECLVAYRALGSYSEMPGQVTMAAGSGLPSPFTPPRQVAELFERLRAGMYRPGTGTWFTATFRLTFPFTYDVRFDGEREPAWVVAPPKPAFAEERRRFPRDAEHTPDWLAERPAGGPELPIAKPFDSTGPDGRPVVERPEVPAEERDTLVRYLENAPMVLAARSFDADMMDPGRAREVPLTYHTDGTWIWPGAVGYYLRAHGVPPEPELVAHIRARGFEIPEVGDDVRSAAVAVITGSS</sequence>
<organism evidence="2 3">
    <name type="scientific">Actinomadura viridis</name>
    <dbReference type="NCBI Taxonomy" id="58110"/>
    <lineage>
        <taxon>Bacteria</taxon>
        <taxon>Bacillati</taxon>
        <taxon>Actinomycetota</taxon>
        <taxon>Actinomycetes</taxon>
        <taxon>Streptosporangiales</taxon>
        <taxon>Thermomonosporaceae</taxon>
        <taxon>Actinomadura</taxon>
    </lineage>
</organism>
<dbReference type="Proteomes" id="UP000614047">
    <property type="component" value="Unassembled WGS sequence"/>
</dbReference>
<protein>
    <submittedName>
        <fullName evidence="2">Uncharacterized protein</fullName>
    </submittedName>
</protein>
<proteinExistence type="predicted"/>
<gene>
    <name evidence="2" type="ORF">IW256_007382</name>
</gene>
<evidence type="ECO:0000313" key="3">
    <source>
        <dbReference type="Proteomes" id="UP000614047"/>
    </source>
</evidence>
<dbReference type="InterPro" id="IPR036170">
    <property type="entry name" value="YezG-like_sf"/>
</dbReference>
<reference evidence="2" key="1">
    <citation type="submission" date="2020-11" db="EMBL/GenBank/DDBJ databases">
        <title>Sequencing the genomes of 1000 actinobacteria strains.</title>
        <authorList>
            <person name="Klenk H.-P."/>
        </authorList>
    </citation>
    <scope>NUCLEOTIDE SEQUENCE</scope>
    <source>
        <strain evidence="2">DSM 43175</strain>
    </source>
</reference>
<dbReference type="EMBL" id="JADOUA010000001">
    <property type="protein sequence ID" value="MBG6093269.1"/>
    <property type="molecule type" value="Genomic_DNA"/>
</dbReference>